<dbReference type="RefSeq" id="WP_034553643.1">
    <property type="nucleotide sequence ID" value="NZ_CP021886.1"/>
</dbReference>
<dbReference type="EMBL" id="JRPC02000008">
    <property type="protein sequence ID" value="TLE16247.1"/>
    <property type="molecule type" value="Genomic_DNA"/>
</dbReference>
<evidence type="ECO:0000313" key="4">
    <source>
        <dbReference type="Proteomes" id="UP000244890"/>
    </source>
</evidence>
<dbReference type="EMBL" id="CP021886">
    <property type="protein sequence ID" value="AWI34523.1"/>
    <property type="molecule type" value="Genomic_DNA"/>
</dbReference>
<name>A0A099UFB9_9HELI</name>
<dbReference type="OrthoDB" id="5323925at2"/>
<dbReference type="Proteomes" id="UP000029920">
    <property type="component" value="Unassembled WGS sequence"/>
</dbReference>
<dbReference type="AlphaFoldDB" id="A0A099UFB9"/>
<dbReference type="Gene3D" id="1.25.40.10">
    <property type="entry name" value="Tetratricopeptide repeat domain"/>
    <property type="match status" value="1"/>
</dbReference>
<evidence type="ECO:0000313" key="1">
    <source>
        <dbReference type="EMBL" id="AWI34523.1"/>
    </source>
</evidence>
<proteinExistence type="predicted"/>
<keyword evidence="3" id="KW-1185">Reference proteome</keyword>
<reference evidence="2" key="3">
    <citation type="submission" date="2018-04" db="EMBL/GenBank/DDBJ databases">
        <authorList>
            <person name="Sheh A."/>
            <person name="Shen Z."/>
            <person name="Mannion A.J."/>
            <person name="Fox J.G."/>
        </authorList>
    </citation>
    <scope>NUCLEOTIDE SEQUENCE</scope>
    <source>
        <strain evidence="2">MIT-03-7007</strain>
    </source>
</reference>
<organism evidence="2 3">
    <name type="scientific">Helicobacter apodemus</name>
    <dbReference type="NCBI Taxonomy" id="135569"/>
    <lineage>
        <taxon>Bacteria</taxon>
        <taxon>Pseudomonadati</taxon>
        <taxon>Campylobacterota</taxon>
        <taxon>Epsilonproteobacteria</taxon>
        <taxon>Campylobacterales</taxon>
        <taxon>Helicobacteraceae</taxon>
        <taxon>Helicobacter</taxon>
    </lineage>
</organism>
<dbReference type="KEGG" id="had:CDV25_06905"/>
<reference evidence="2 3" key="1">
    <citation type="journal article" date="2014" name="Genome Announc.">
        <title>Draft genome sequences of eight enterohepatic helicobacter species isolated from both laboratory and wild rodents.</title>
        <authorList>
            <person name="Sheh A."/>
            <person name="Shen Z."/>
            <person name="Fox J.G."/>
        </authorList>
    </citation>
    <scope>NUCLEOTIDE SEQUENCE [LARGE SCALE GENOMIC DNA]</scope>
    <source>
        <strain evidence="2 3">MIT-03-7007</strain>
    </source>
</reference>
<dbReference type="Proteomes" id="UP000244890">
    <property type="component" value="Chromosome"/>
</dbReference>
<protein>
    <submittedName>
        <fullName evidence="2">SH3 domain-containing protein</fullName>
    </submittedName>
</protein>
<sequence length="201" mass="23197">MLKLAFICVVCGCVMLLGVFFDKKPFKPCLYVAAQTLNIRESPNMHANIDGKLYSNDVICEYFSIQNGFLETKLGWVSLKYLQLSPIIEHKDLIQEESKMAFKTETKNLKKFSFSSIQKPTMLYEAQESLANADYKRAKTLALQINQADPKNIKSWEIFIKSVYLEGNKEEAISILERFLVHYYDENLAMLLEKMQKGNKI</sequence>
<evidence type="ECO:0000313" key="2">
    <source>
        <dbReference type="EMBL" id="TLE16247.1"/>
    </source>
</evidence>
<gene>
    <name evidence="1" type="ORF">CDV25_06905</name>
    <name evidence="2" type="ORF">LS72_004060</name>
</gene>
<evidence type="ECO:0000313" key="3">
    <source>
        <dbReference type="Proteomes" id="UP000029920"/>
    </source>
</evidence>
<dbReference type="InterPro" id="IPR011990">
    <property type="entry name" value="TPR-like_helical_dom_sf"/>
</dbReference>
<reference evidence="1 4" key="2">
    <citation type="submission" date="2017-06" db="EMBL/GenBank/DDBJ databases">
        <title>Complete genome of Helicobacter apodemus.</title>
        <authorList>
            <person name="Cho S."/>
        </authorList>
    </citation>
    <scope>NUCLEOTIDE SEQUENCE [LARGE SCALE GENOMIC DNA]</scope>
    <source>
        <strain evidence="1">SCJK1</strain>
        <strain evidence="4">SNUVETPUB-15-01</strain>
    </source>
</reference>
<accession>A0A099UFB9</accession>